<dbReference type="Proteomes" id="UP000238823">
    <property type="component" value="Unassembled WGS sequence"/>
</dbReference>
<evidence type="ECO:0000259" key="5">
    <source>
        <dbReference type="PROSITE" id="PS50011"/>
    </source>
</evidence>
<evidence type="ECO:0000256" key="2">
    <source>
        <dbReference type="ARBA" id="ARBA00022741"/>
    </source>
</evidence>
<keyword evidence="1 6" id="KW-0808">Transferase</keyword>
<gene>
    <name evidence="6" type="primary">pknL_8</name>
    <name evidence="6" type="ORF">ENSA7_67310</name>
</gene>
<dbReference type="SUPFAM" id="SSF56112">
    <property type="entry name" value="Protein kinase-like (PK-like)"/>
    <property type="match status" value="1"/>
</dbReference>
<dbReference type="PANTHER" id="PTHR43289:SF6">
    <property type="entry name" value="SERINE_THREONINE-PROTEIN KINASE NEKL-3"/>
    <property type="match status" value="1"/>
</dbReference>
<reference evidence="6 7" key="1">
    <citation type="submission" date="2018-03" db="EMBL/GenBank/DDBJ databases">
        <title>Draft Genome Sequences of the Obligatory Marine Myxobacteria Enhygromyxa salina SWB007.</title>
        <authorList>
            <person name="Poehlein A."/>
            <person name="Moghaddam J.A."/>
            <person name="Harms H."/>
            <person name="Alanjari M."/>
            <person name="Koenig G.M."/>
            <person name="Daniel R."/>
            <person name="Schaeberle T.F."/>
        </authorList>
    </citation>
    <scope>NUCLEOTIDE SEQUENCE [LARGE SCALE GENOMIC DNA]</scope>
    <source>
        <strain evidence="6 7">SWB007</strain>
    </source>
</reference>
<evidence type="ECO:0000313" key="7">
    <source>
        <dbReference type="Proteomes" id="UP000238823"/>
    </source>
</evidence>
<dbReference type="PROSITE" id="PS50011">
    <property type="entry name" value="PROTEIN_KINASE_DOM"/>
    <property type="match status" value="1"/>
</dbReference>
<comment type="caution">
    <text evidence="6">The sequence shown here is derived from an EMBL/GenBank/DDBJ whole genome shotgun (WGS) entry which is preliminary data.</text>
</comment>
<dbReference type="RefSeq" id="WP_106093548.1">
    <property type="nucleotide sequence ID" value="NZ_PVNL01000130.1"/>
</dbReference>
<keyword evidence="3 6" id="KW-0418">Kinase</keyword>
<feature type="domain" description="Protein kinase" evidence="5">
    <location>
        <begin position="34"/>
        <end position="292"/>
    </location>
</feature>
<sequence length="521" mass="56644">MHTEISDSNASNPMRGDVAPDGVLEVGELVAYRYRVERSGRSHPLGELVRCHDETADRPVLLQRLRREFASPRVRDRLFETRGSASLEVAAIADILDYGEDLDGRPFLVTAWHDDASLAEVERPLGFHEAVAIALRVATALEPVHRRGLAHGGIEPHSILVDADRELTGLLDFGLVPALEAGTDKLRAMPLMIAPAYAAPELIRGESVSPAADVYALGILLWELILGSVPFRGATLRVLDSHLNSALPDFELPFDAPASFEWILRRMLAKQPSERFADAGEVAAELRVYAALEHAVALVDDRAGDAVHEDEATTAFERALDKEDSWLVLAAAARAPLECAEIPEFEPPPARRSPWRWAALAGLSCAVLLSWWGFTAHTHEVVADASHNSAVDPAGDSAVDASEAELAVGVAQPLAPPPKRGVEAPDLGADTQLRTKLSAAHLRARKSELYRRVEQRCIDGRMRRTVKLTVHVAPTGAVETARVVGGMGSTKLGRCARRQAHQLEFPATEEGGAYTYTLRLR</sequence>
<dbReference type="PANTHER" id="PTHR43289">
    <property type="entry name" value="MITOGEN-ACTIVATED PROTEIN KINASE KINASE KINASE 20-RELATED"/>
    <property type="match status" value="1"/>
</dbReference>
<dbReference type="SMART" id="SM00220">
    <property type="entry name" value="S_TKc"/>
    <property type="match status" value="1"/>
</dbReference>
<dbReference type="EC" id="2.7.11.1" evidence="6"/>
<evidence type="ECO:0000256" key="4">
    <source>
        <dbReference type="ARBA" id="ARBA00022840"/>
    </source>
</evidence>
<dbReference type="Gene3D" id="1.10.510.10">
    <property type="entry name" value="Transferase(Phosphotransferase) domain 1"/>
    <property type="match status" value="1"/>
</dbReference>
<evidence type="ECO:0000313" key="6">
    <source>
        <dbReference type="EMBL" id="PRP97381.1"/>
    </source>
</evidence>
<name>A0A2S9XXD6_9BACT</name>
<keyword evidence="2" id="KW-0547">Nucleotide-binding</keyword>
<dbReference type="InterPro" id="IPR000719">
    <property type="entry name" value="Prot_kinase_dom"/>
</dbReference>
<evidence type="ECO:0000256" key="3">
    <source>
        <dbReference type="ARBA" id="ARBA00022777"/>
    </source>
</evidence>
<dbReference type="Pfam" id="PF00069">
    <property type="entry name" value="Pkinase"/>
    <property type="match status" value="1"/>
</dbReference>
<dbReference type="EMBL" id="PVNL01000130">
    <property type="protein sequence ID" value="PRP97381.1"/>
    <property type="molecule type" value="Genomic_DNA"/>
</dbReference>
<accession>A0A2S9XXD6</accession>
<keyword evidence="4" id="KW-0067">ATP-binding</keyword>
<dbReference type="GO" id="GO:0004674">
    <property type="term" value="F:protein serine/threonine kinase activity"/>
    <property type="evidence" value="ECO:0007669"/>
    <property type="project" value="UniProtKB-EC"/>
</dbReference>
<dbReference type="GO" id="GO:0005524">
    <property type="term" value="F:ATP binding"/>
    <property type="evidence" value="ECO:0007669"/>
    <property type="project" value="UniProtKB-KW"/>
</dbReference>
<dbReference type="InterPro" id="IPR011009">
    <property type="entry name" value="Kinase-like_dom_sf"/>
</dbReference>
<dbReference type="Gene3D" id="3.30.200.20">
    <property type="entry name" value="Phosphorylase Kinase, domain 1"/>
    <property type="match status" value="1"/>
</dbReference>
<protein>
    <submittedName>
        <fullName evidence="6">Serine/threonine-protein kinase PknL</fullName>
        <ecNumber evidence="6">2.7.11.1</ecNumber>
    </submittedName>
</protein>
<dbReference type="AlphaFoldDB" id="A0A2S9XXD6"/>
<organism evidence="6 7">
    <name type="scientific">Enhygromyxa salina</name>
    <dbReference type="NCBI Taxonomy" id="215803"/>
    <lineage>
        <taxon>Bacteria</taxon>
        <taxon>Pseudomonadati</taxon>
        <taxon>Myxococcota</taxon>
        <taxon>Polyangia</taxon>
        <taxon>Nannocystales</taxon>
        <taxon>Nannocystaceae</taxon>
        <taxon>Enhygromyxa</taxon>
    </lineage>
</organism>
<dbReference type="CDD" id="cd14014">
    <property type="entry name" value="STKc_PknB_like"/>
    <property type="match status" value="1"/>
</dbReference>
<dbReference type="OrthoDB" id="1022767at2"/>
<proteinExistence type="predicted"/>
<evidence type="ECO:0000256" key="1">
    <source>
        <dbReference type="ARBA" id="ARBA00022679"/>
    </source>
</evidence>